<name>A0ABV6Z278_UNCC1</name>
<proteinExistence type="predicted"/>
<feature type="region of interest" description="Disordered" evidence="1">
    <location>
        <begin position="417"/>
        <end position="603"/>
    </location>
</feature>
<dbReference type="PANTHER" id="PTHR38731:SF3">
    <property type="entry name" value="BLL6125 PROTEIN"/>
    <property type="match status" value="1"/>
</dbReference>
<feature type="compositionally biased region" description="Polar residues" evidence="1">
    <location>
        <begin position="480"/>
        <end position="497"/>
    </location>
</feature>
<comment type="caution">
    <text evidence="2">The sequence shown here is derived from an EMBL/GenBank/DDBJ whole genome shotgun (WGS) entry which is preliminary data.</text>
</comment>
<evidence type="ECO:0000313" key="2">
    <source>
        <dbReference type="EMBL" id="MFC1852559.1"/>
    </source>
</evidence>
<reference evidence="2 3" key="1">
    <citation type="submission" date="2024-09" db="EMBL/GenBank/DDBJ databases">
        <title>Laminarin stimulates single cell rates of sulfate reduction while oxygen inhibits transcriptomic activity in coastal marine sediment.</title>
        <authorList>
            <person name="Lindsay M."/>
            <person name="Orcutt B."/>
            <person name="Emerson D."/>
            <person name="Stepanauskas R."/>
            <person name="D'Angelo T."/>
        </authorList>
    </citation>
    <scope>NUCLEOTIDE SEQUENCE [LARGE SCALE GENOMIC DNA]</scope>
    <source>
        <strain evidence="2">SAG AM-311-K15</strain>
    </source>
</reference>
<evidence type="ECO:0000313" key="3">
    <source>
        <dbReference type="Proteomes" id="UP001594351"/>
    </source>
</evidence>
<protein>
    <submittedName>
        <fullName evidence="2">DUF6600 domain-containing protein</fullName>
    </submittedName>
</protein>
<dbReference type="Pfam" id="PF20245">
    <property type="entry name" value="DUF6600"/>
    <property type="match status" value="1"/>
</dbReference>
<dbReference type="InterPro" id="IPR046535">
    <property type="entry name" value="DUF6600"/>
</dbReference>
<keyword evidence="3" id="KW-1185">Reference proteome</keyword>
<organism evidence="2 3">
    <name type="scientific">candidate division CSSED10-310 bacterium</name>
    <dbReference type="NCBI Taxonomy" id="2855610"/>
    <lineage>
        <taxon>Bacteria</taxon>
        <taxon>Bacteria division CSSED10-310</taxon>
    </lineage>
</organism>
<dbReference type="PANTHER" id="PTHR38731">
    <property type="entry name" value="LIPL45-RELATED LIPOPROTEIN-RELATED"/>
    <property type="match status" value="1"/>
</dbReference>
<feature type="compositionally biased region" description="Basic and acidic residues" evidence="1">
    <location>
        <begin position="417"/>
        <end position="445"/>
    </location>
</feature>
<accession>A0ABV6Z278</accession>
<feature type="compositionally biased region" description="Low complexity" evidence="1">
    <location>
        <begin position="528"/>
        <end position="588"/>
    </location>
</feature>
<evidence type="ECO:0000256" key="1">
    <source>
        <dbReference type="SAM" id="MobiDB-lite"/>
    </source>
</evidence>
<dbReference type="EMBL" id="JBHPBY010000331">
    <property type="protein sequence ID" value="MFC1852559.1"/>
    <property type="molecule type" value="Genomic_DNA"/>
</dbReference>
<feature type="compositionally biased region" description="Basic and acidic residues" evidence="1">
    <location>
        <begin position="455"/>
        <end position="464"/>
    </location>
</feature>
<dbReference type="Proteomes" id="UP001594351">
    <property type="component" value="Unassembled WGS sequence"/>
</dbReference>
<sequence length="603" mass="69077">MKFFANKTLLLMGFCFLFWSSTLWGYETNVGRVSHLDGKVFFQSGRSLDWVEAYMNSPVQEGDRIWTDIGTYCDIQLNGNVHIRFDSDTKLDVIRLAQDGTVVKLWLGNIYIRIVNNVERDQPIKVESPDCQLNFLTPGLYRVDVTEENMTFIRIYDGVAEAGLRADSLTLKEAESIRLSNGERISPIMKFTTSELDQLGQYNADRDERLLNPASSQYVDRSVSVGLGDLDYYGVWVYDNTYGYSWRPRVHIGWVPYRFGQWVYICPWGWTWISWEPWGWLPFHYGCWYYSHYHGWMWKPDRYYSPAWVSWTAHGNTIGWVPIHPEDMHGYHWQAHGQKHWHANITDPRNASLHIGIKASTHINIDAFQKGTVIKTEKDIIKVNRGDIGTWEPQVLQKIKPVPQSFSSIPSKLLREKSRVKTWSRERTDIYRRPPVERSSPDSGKRPSTPGTSLDQRRVERKQSSLDSPVRINRGVPDKPSSNTKDQTIDQSQNTSKPPYIIRNVPQQPKSEKRITPSYRRPYDKQPPVKASPQKSSPASKSYAPSSSGSNTRTPSKSYSSPSSSPKPSSSSKSSSSKSTHKSSSSSKSKSKSPESSTKKIKR</sequence>
<gene>
    <name evidence="2" type="ORF">ACFL27_20370</name>
</gene>